<dbReference type="Pfam" id="PF05919">
    <property type="entry name" value="Mitovir_RNA_pol"/>
    <property type="match status" value="1"/>
</dbReference>
<evidence type="ECO:0000313" key="1">
    <source>
        <dbReference type="EMBL" id="RZB57518.1"/>
    </source>
</evidence>
<proteinExistence type="predicted"/>
<name>A0A445G8M6_GLYSO</name>
<protein>
    <submittedName>
        <fullName evidence="1">Putative mitochondrial protein</fullName>
    </submittedName>
</protein>
<gene>
    <name evidence="1" type="ORF">D0Y65_046269</name>
</gene>
<dbReference type="InterPro" id="IPR008686">
    <property type="entry name" value="RNA_pol_mitovir"/>
</dbReference>
<dbReference type="Proteomes" id="UP000289340">
    <property type="component" value="Chromosome 17"/>
</dbReference>
<organism evidence="1 2">
    <name type="scientific">Glycine soja</name>
    <name type="common">Wild soybean</name>
    <dbReference type="NCBI Taxonomy" id="3848"/>
    <lineage>
        <taxon>Eukaryota</taxon>
        <taxon>Viridiplantae</taxon>
        <taxon>Streptophyta</taxon>
        <taxon>Embryophyta</taxon>
        <taxon>Tracheophyta</taxon>
        <taxon>Spermatophyta</taxon>
        <taxon>Magnoliopsida</taxon>
        <taxon>eudicotyledons</taxon>
        <taxon>Gunneridae</taxon>
        <taxon>Pentapetalae</taxon>
        <taxon>rosids</taxon>
        <taxon>fabids</taxon>
        <taxon>Fabales</taxon>
        <taxon>Fabaceae</taxon>
        <taxon>Papilionoideae</taxon>
        <taxon>50 kb inversion clade</taxon>
        <taxon>NPAAA clade</taxon>
        <taxon>indigoferoid/millettioid clade</taxon>
        <taxon>Phaseoleae</taxon>
        <taxon>Glycine</taxon>
        <taxon>Glycine subgen. Soja</taxon>
    </lineage>
</organism>
<dbReference type="PANTHER" id="PTHR34456:SF9">
    <property type="entry name" value="MITOVIRUS RNA-DEPENDENT RNA POLYMERASE"/>
    <property type="match status" value="1"/>
</dbReference>
<comment type="caution">
    <text evidence="1">The sequence shown here is derived from an EMBL/GenBank/DDBJ whole genome shotgun (WGS) entry which is preliminary data.</text>
</comment>
<reference evidence="1 2" key="1">
    <citation type="submission" date="2018-09" db="EMBL/GenBank/DDBJ databases">
        <title>A high-quality reference genome of wild soybean provides a powerful tool to mine soybean genomes.</title>
        <authorList>
            <person name="Xie M."/>
            <person name="Chung C.Y.L."/>
            <person name="Li M.-W."/>
            <person name="Wong F.-L."/>
            <person name="Chan T.-F."/>
            <person name="Lam H.-M."/>
        </authorList>
    </citation>
    <scope>NUCLEOTIDE SEQUENCE [LARGE SCALE GENOMIC DNA]</scope>
    <source>
        <strain evidence="2">cv. W05</strain>
        <tissue evidence="1">Hypocotyl of etiolated seedlings</tissue>
    </source>
</reference>
<evidence type="ECO:0000313" key="2">
    <source>
        <dbReference type="Proteomes" id="UP000289340"/>
    </source>
</evidence>
<keyword evidence="2" id="KW-1185">Reference proteome</keyword>
<sequence length="171" mass="20043">MKSFGLYINSHCDYDAGFPQWSPFIRYPYDQKNEERSPWSTKTAESTIHSLSGLNTSVSLLTQAPLVDYRNLPRLALVRDTPTIRWIDEKKFATDRWPLNLKTHLIRTLFGKSQIYEVLFLRSVRGVVFFRVGQPLGFLYSWPLFTLTHHLVMFYCAEKVYPGQRFTKEPS</sequence>
<dbReference type="EMBL" id="QZWG01000017">
    <property type="protein sequence ID" value="RZB57518.1"/>
    <property type="molecule type" value="Genomic_DNA"/>
</dbReference>
<accession>A0A445G8M6</accession>
<dbReference type="PANTHER" id="PTHR34456">
    <property type="entry name" value="MITOVIRUS RNA-DEPENDENT RNA POLYMERASE"/>
    <property type="match status" value="1"/>
</dbReference>
<dbReference type="AlphaFoldDB" id="A0A445G8M6"/>